<sequence length="49" mass="5224">MKVLTGFDRREAGLTGLVSGEPNALPGGHGARITRSEQRKARNKKTFGG</sequence>
<name>A0A6I8M513_9PSEU</name>
<dbReference type="EMBL" id="CABVGP010000004">
    <property type="protein sequence ID" value="VVJ25008.1"/>
    <property type="molecule type" value="Genomic_DNA"/>
</dbReference>
<accession>A0A6I8M513</accession>
<organism evidence="2 3">
    <name type="scientific">Amycolatopsis camponoti</name>
    <dbReference type="NCBI Taxonomy" id="2606593"/>
    <lineage>
        <taxon>Bacteria</taxon>
        <taxon>Bacillati</taxon>
        <taxon>Actinomycetota</taxon>
        <taxon>Actinomycetes</taxon>
        <taxon>Pseudonocardiales</taxon>
        <taxon>Pseudonocardiaceae</taxon>
        <taxon>Amycolatopsis</taxon>
    </lineage>
</organism>
<feature type="region of interest" description="Disordered" evidence="1">
    <location>
        <begin position="17"/>
        <end position="49"/>
    </location>
</feature>
<protein>
    <submittedName>
        <fullName evidence="2">Uncharacterized protein</fullName>
    </submittedName>
</protein>
<evidence type="ECO:0000313" key="2">
    <source>
        <dbReference type="EMBL" id="VVJ25008.1"/>
    </source>
</evidence>
<gene>
    <name evidence="2" type="ORF">AA23TX_09762</name>
</gene>
<proteinExistence type="predicted"/>
<reference evidence="2 3" key="1">
    <citation type="submission" date="2019-09" db="EMBL/GenBank/DDBJ databases">
        <authorList>
            <person name="Leyn A S."/>
        </authorList>
    </citation>
    <scope>NUCLEOTIDE SEQUENCE [LARGE SCALE GENOMIC DNA]</scope>
    <source>
        <strain evidence="2">AA231_1</strain>
    </source>
</reference>
<evidence type="ECO:0000313" key="3">
    <source>
        <dbReference type="Proteomes" id="UP000399805"/>
    </source>
</evidence>
<evidence type="ECO:0000256" key="1">
    <source>
        <dbReference type="SAM" id="MobiDB-lite"/>
    </source>
</evidence>
<dbReference type="Proteomes" id="UP000399805">
    <property type="component" value="Unassembled WGS sequence"/>
</dbReference>
<keyword evidence="3" id="KW-1185">Reference proteome</keyword>
<dbReference type="AlphaFoldDB" id="A0A6I8M513"/>